<dbReference type="RefSeq" id="WP_207574747.1">
    <property type="nucleotide sequence ID" value="NZ_JAFNME010000008.1"/>
</dbReference>
<accession>A0A939KDB8</accession>
<comment type="caution">
    <text evidence="1">The sequence shown here is derived from an EMBL/GenBank/DDBJ whole genome shotgun (WGS) entry which is preliminary data.</text>
</comment>
<dbReference type="Proteomes" id="UP000664731">
    <property type="component" value="Unassembled WGS sequence"/>
</dbReference>
<dbReference type="AlphaFoldDB" id="A0A939KDB8"/>
<name>A0A939KDB8_9BURK</name>
<keyword evidence="2" id="KW-1185">Reference proteome</keyword>
<sequence>MTDTAPSADTTGATAATDPASAALPLVYSCSGCSSAAQLANHVAVRMDRTGMAEMSCIAGVGGDVPKLVKLATSGRPILALDGCPLECVRNSLQRHAITPTRHYQLHKYGVKKRNHQDFDPEQAAAVLAHIQADLHAHPLPEQPPLATAHV</sequence>
<dbReference type="EMBL" id="JAFNME010000008">
    <property type="protein sequence ID" value="MBO1249199.1"/>
    <property type="molecule type" value="Genomic_DNA"/>
</dbReference>
<dbReference type="InterPro" id="IPR014958">
    <property type="entry name" value="DGC"/>
</dbReference>
<evidence type="ECO:0000313" key="2">
    <source>
        <dbReference type="Proteomes" id="UP000664731"/>
    </source>
</evidence>
<dbReference type="Pfam" id="PF08859">
    <property type="entry name" value="DGC"/>
    <property type="match status" value="1"/>
</dbReference>
<gene>
    <name evidence="1" type="ORF">J1777_05005</name>
</gene>
<proteinExistence type="predicted"/>
<reference evidence="1" key="1">
    <citation type="submission" date="2021-03" db="EMBL/GenBank/DDBJ databases">
        <title>Comamonas denitrificans.</title>
        <authorList>
            <person name="Finster K."/>
        </authorList>
    </citation>
    <scope>NUCLEOTIDE SEQUENCE</scope>
    <source>
        <strain evidence="1">MM2021_4</strain>
    </source>
</reference>
<protein>
    <submittedName>
        <fullName evidence="1">Zinc-binding protein</fullName>
    </submittedName>
</protein>
<organism evidence="1 2">
    <name type="scientific">Comamonas denitrificans</name>
    <dbReference type="NCBI Taxonomy" id="117506"/>
    <lineage>
        <taxon>Bacteria</taxon>
        <taxon>Pseudomonadati</taxon>
        <taxon>Pseudomonadota</taxon>
        <taxon>Betaproteobacteria</taxon>
        <taxon>Burkholderiales</taxon>
        <taxon>Comamonadaceae</taxon>
        <taxon>Comamonas</taxon>
    </lineage>
</organism>
<evidence type="ECO:0000313" key="1">
    <source>
        <dbReference type="EMBL" id="MBO1249199.1"/>
    </source>
</evidence>